<evidence type="ECO:0000256" key="2">
    <source>
        <dbReference type="ARBA" id="ARBA00022729"/>
    </source>
</evidence>
<dbReference type="GO" id="GO:0006508">
    <property type="term" value="P:proteolysis"/>
    <property type="evidence" value="ECO:0007669"/>
    <property type="project" value="UniProtKB-KW"/>
</dbReference>
<dbReference type="PROSITE" id="PS50240">
    <property type="entry name" value="TRYPSIN_DOM"/>
    <property type="match status" value="1"/>
</dbReference>
<comment type="caution">
    <text evidence="11">The sequence shown here is derived from an EMBL/GenBank/DDBJ whole genome shotgun (WGS) entry which is preliminary data.</text>
</comment>
<dbReference type="PROSITE" id="PS00134">
    <property type="entry name" value="TRYPSIN_HIS"/>
    <property type="match status" value="1"/>
</dbReference>
<evidence type="ECO:0000313" key="12">
    <source>
        <dbReference type="Proteomes" id="UP001059041"/>
    </source>
</evidence>
<dbReference type="InterPro" id="IPR043504">
    <property type="entry name" value="Peptidase_S1_PA_chymotrypsin"/>
</dbReference>
<dbReference type="InterPro" id="IPR033116">
    <property type="entry name" value="TRYPSIN_SER"/>
</dbReference>
<organism evidence="11 12">
    <name type="scientific">Triplophysa rosa</name>
    <name type="common">Cave loach</name>
    <dbReference type="NCBI Taxonomy" id="992332"/>
    <lineage>
        <taxon>Eukaryota</taxon>
        <taxon>Metazoa</taxon>
        <taxon>Chordata</taxon>
        <taxon>Craniata</taxon>
        <taxon>Vertebrata</taxon>
        <taxon>Euteleostomi</taxon>
        <taxon>Actinopterygii</taxon>
        <taxon>Neopterygii</taxon>
        <taxon>Teleostei</taxon>
        <taxon>Ostariophysi</taxon>
        <taxon>Cypriniformes</taxon>
        <taxon>Nemacheilidae</taxon>
        <taxon>Triplophysa</taxon>
    </lineage>
</organism>
<feature type="domain" description="Peptidase S1" evidence="10">
    <location>
        <begin position="37"/>
        <end position="272"/>
    </location>
</feature>
<keyword evidence="2 9" id="KW-0732">Signal</keyword>
<dbReference type="Gene3D" id="2.40.10.10">
    <property type="entry name" value="Trypsin-like serine proteases"/>
    <property type="match status" value="1"/>
</dbReference>
<dbReference type="Pfam" id="PF00089">
    <property type="entry name" value="Trypsin"/>
    <property type="match status" value="1"/>
</dbReference>
<evidence type="ECO:0000256" key="4">
    <source>
        <dbReference type="ARBA" id="ARBA00022825"/>
    </source>
</evidence>
<evidence type="ECO:0000256" key="3">
    <source>
        <dbReference type="ARBA" id="ARBA00022801"/>
    </source>
</evidence>
<keyword evidence="6" id="KW-0325">Glycoprotein</keyword>
<dbReference type="SMART" id="SM00020">
    <property type="entry name" value="Tryp_SPc"/>
    <property type="match status" value="1"/>
</dbReference>
<dbReference type="SUPFAM" id="SSF50494">
    <property type="entry name" value="Trypsin-like serine proteases"/>
    <property type="match status" value="1"/>
</dbReference>
<keyword evidence="1 7" id="KW-0645">Protease</keyword>
<dbReference type="OrthoDB" id="10002959at2759"/>
<dbReference type="PANTHER" id="PTHR24253:SF144">
    <property type="entry name" value="CHYMOTRYPSIN-LIKE PROTEASE CTRL-1-RELATED"/>
    <property type="match status" value="1"/>
</dbReference>
<reference evidence="11" key="1">
    <citation type="submission" date="2021-02" db="EMBL/GenBank/DDBJ databases">
        <title>Comparative genomics reveals that relaxation of natural selection precedes convergent phenotypic evolution of cavefish.</title>
        <authorList>
            <person name="Peng Z."/>
        </authorList>
    </citation>
    <scope>NUCLEOTIDE SEQUENCE</scope>
    <source>
        <tissue evidence="11">Muscle</tissue>
    </source>
</reference>
<dbReference type="InterPro" id="IPR018114">
    <property type="entry name" value="TRYPSIN_HIS"/>
</dbReference>
<gene>
    <name evidence="11" type="ORF">IRJ41_007758</name>
</gene>
<evidence type="ECO:0000259" key="10">
    <source>
        <dbReference type="PROSITE" id="PS50240"/>
    </source>
</evidence>
<sequence>MNCYTVLCWAAGAILLNIAGSLCQSDVCGQAPLNTKIVGGQDATSGSWPWQVSVTTTSAGHFCGGGLISKNWVLSAAHCFKSTITSSIILYFGRQSNTGSNPNQVSSRVRLVIKHPSYDESTENNDIALLELSSPVEFTNYIWPICLAATGSTFGAGTKSWITGWGLLIANSNQLPDILQEVEIPIVSDTDCKNAYKGASVVTDNMICAGLLNQGGKDSCQGDSGGPLVSKKDAQWVQSGIVSWGQGCADPGFPGVYAKVSRYQDWITSYTSSDPPGFVQFISNDNTSGSPERFIFTLSLTYSIIPLIFSLYLFS</sequence>
<name>A0A9W7WKR6_TRIRA</name>
<keyword evidence="8" id="KW-1133">Transmembrane helix</keyword>
<proteinExistence type="predicted"/>
<protein>
    <recommendedName>
        <fullName evidence="10">Peptidase S1 domain-containing protein</fullName>
    </recommendedName>
</protein>
<dbReference type="GO" id="GO:0004252">
    <property type="term" value="F:serine-type endopeptidase activity"/>
    <property type="evidence" value="ECO:0007669"/>
    <property type="project" value="InterPro"/>
</dbReference>
<evidence type="ECO:0000256" key="8">
    <source>
        <dbReference type="SAM" id="Phobius"/>
    </source>
</evidence>
<dbReference type="InterPro" id="IPR001254">
    <property type="entry name" value="Trypsin_dom"/>
</dbReference>
<evidence type="ECO:0000256" key="7">
    <source>
        <dbReference type="RuleBase" id="RU363034"/>
    </source>
</evidence>
<keyword evidence="4 7" id="KW-0720">Serine protease</keyword>
<dbReference type="EMBL" id="JAFHDT010000011">
    <property type="protein sequence ID" value="KAI7803509.1"/>
    <property type="molecule type" value="Genomic_DNA"/>
</dbReference>
<feature type="transmembrane region" description="Helical" evidence="8">
    <location>
        <begin position="294"/>
        <end position="314"/>
    </location>
</feature>
<keyword evidence="8" id="KW-0812">Transmembrane</keyword>
<dbReference type="AlphaFoldDB" id="A0A9W7WKR6"/>
<evidence type="ECO:0000256" key="1">
    <source>
        <dbReference type="ARBA" id="ARBA00022670"/>
    </source>
</evidence>
<evidence type="ECO:0000256" key="5">
    <source>
        <dbReference type="ARBA" id="ARBA00023157"/>
    </source>
</evidence>
<accession>A0A9W7WKR6</accession>
<evidence type="ECO:0000313" key="11">
    <source>
        <dbReference type="EMBL" id="KAI7803509.1"/>
    </source>
</evidence>
<dbReference type="PRINTS" id="PR00722">
    <property type="entry name" value="CHYMOTRYPSIN"/>
</dbReference>
<dbReference type="PANTHER" id="PTHR24253">
    <property type="entry name" value="TRANSMEMBRANE PROTEASE SERINE"/>
    <property type="match status" value="1"/>
</dbReference>
<keyword evidence="5" id="KW-1015">Disulfide bond</keyword>
<evidence type="ECO:0000256" key="9">
    <source>
        <dbReference type="SAM" id="SignalP"/>
    </source>
</evidence>
<keyword evidence="8" id="KW-0472">Membrane</keyword>
<feature type="chain" id="PRO_5040718331" description="Peptidase S1 domain-containing protein" evidence="9">
    <location>
        <begin position="24"/>
        <end position="315"/>
    </location>
</feature>
<dbReference type="InterPro" id="IPR009003">
    <property type="entry name" value="Peptidase_S1_PA"/>
</dbReference>
<keyword evidence="3 7" id="KW-0378">Hydrolase</keyword>
<feature type="signal peptide" evidence="9">
    <location>
        <begin position="1"/>
        <end position="23"/>
    </location>
</feature>
<dbReference type="InterPro" id="IPR001314">
    <property type="entry name" value="Peptidase_S1A"/>
</dbReference>
<dbReference type="PROSITE" id="PS00135">
    <property type="entry name" value="TRYPSIN_SER"/>
    <property type="match status" value="1"/>
</dbReference>
<dbReference type="CDD" id="cd00190">
    <property type="entry name" value="Tryp_SPc"/>
    <property type="match status" value="1"/>
</dbReference>
<dbReference type="FunFam" id="2.40.10.10:FF:000024">
    <property type="entry name" value="Serine protease 53"/>
    <property type="match status" value="1"/>
</dbReference>
<evidence type="ECO:0000256" key="6">
    <source>
        <dbReference type="ARBA" id="ARBA00023180"/>
    </source>
</evidence>
<keyword evidence="12" id="KW-1185">Reference proteome</keyword>
<dbReference type="Proteomes" id="UP001059041">
    <property type="component" value="Linkage Group LG11"/>
</dbReference>